<dbReference type="InterPro" id="IPR050079">
    <property type="entry name" value="DEAD_box_RNA_helicase"/>
</dbReference>
<dbReference type="InterPro" id="IPR011545">
    <property type="entry name" value="DEAD/DEAH_box_helicase_dom"/>
</dbReference>
<dbReference type="GO" id="GO:0005829">
    <property type="term" value="C:cytosol"/>
    <property type="evidence" value="ECO:0007669"/>
    <property type="project" value="TreeGrafter"/>
</dbReference>
<feature type="domain" description="Helicase C-terminal" evidence="10">
    <location>
        <begin position="231"/>
        <end position="379"/>
    </location>
</feature>
<dbReference type="InterPro" id="IPR014001">
    <property type="entry name" value="Helicase_ATP-bd"/>
</dbReference>
<evidence type="ECO:0000259" key="11">
    <source>
        <dbReference type="PROSITE" id="PS51195"/>
    </source>
</evidence>
<dbReference type="SMART" id="SM00490">
    <property type="entry name" value="HELICc"/>
    <property type="match status" value="1"/>
</dbReference>
<evidence type="ECO:0000256" key="8">
    <source>
        <dbReference type="SAM" id="MobiDB-lite"/>
    </source>
</evidence>
<keyword evidence="2 7" id="KW-0378">Hydrolase</keyword>
<dbReference type="PROSITE" id="PS51194">
    <property type="entry name" value="HELICASE_CTER"/>
    <property type="match status" value="1"/>
</dbReference>
<evidence type="ECO:0000313" key="13">
    <source>
        <dbReference type="Proteomes" id="UP000054172"/>
    </source>
</evidence>
<dbReference type="InterPro" id="IPR044742">
    <property type="entry name" value="DEAD/DEAH_RhlB"/>
</dbReference>
<organism evidence="12 13">
    <name type="scientific">Candidatus [Bacteroides] periocalifornicus</name>
    <dbReference type="NCBI Taxonomy" id="1702214"/>
    <lineage>
        <taxon>Bacteria</taxon>
        <taxon>Pseudomonadati</taxon>
        <taxon>Bacteroidota</taxon>
    </lineage>
</organism>
<keyword evidence="13" id="KW-1185">Reference proteome</keyword>
<dbReference type="SMART" id="SM00487">
    <property type="entry name" value="DEXDc"/>
    <property type="match status" value="1"/>
</dbReference>
<dbReference type="PROSITE" id="PS51192">
    <property type="entry name" value="HELICASE_ATP_BIND_1"/>
    <property type="match status" value="1"/>
</dbReference>
<name>A0A0Q4B7E4_9BACT</name>
<dbReference type="GO" id="GO:0003724">
    <property type="term" value="F:RNA helicase activity"/>
    <property type="evidence" value="ECO:0007669"/>
    <property type="project" value="InterPro"/>
</dbReference>
<evidence type="ECO:0008006" key="14">
    <source>
        <dbReference type="Google" id="ProtNLM"/>
    </source>
</evidence>
<reference evidence="12" key="1">
    <citation type="submission" date="2015-08" db="EMBL/GenBank/DDBJ databases">
        <title>Candidatus Bacteriodes Periocalifornicus.</title>
        <authorList>
            <person name="McLean J.S."/>
            <person name="Kelley S."/>
        </authorList>
    </citation>
    <scope>NUCLEOTIDE SEQUENCE [LARGE SCALE GENOMIC DNA]</scope>
    <source>
        <strain evidence="12">12B</strain>
    </source>
</reference>
<evidence type="ECO:0000256" key="6">
    <source>
        <dbReference type="PROSITE-ProRule" id="PRU00552"/>
    </source>
</evidence>
<feature type="compositionally biased region" description="Basic residues" evidence="8">
    <location>
        <begin position="406"/>
        <end position="433"/>
    </location>
</feature>
<feature type="region of interest" description="Disordered" evidence="8">
    <location>
        <begin position="373"/>
        <end position="445"/>
    </location>
</feature>
<dbReference type="PATRIC" id="fig|1702214.3.peg.1635"/>
<dbReference type="Proteomes" id="UP000054172">
    <property type="component" value="Unassembled WGS sequence"/>
</dbReference>
<dbReference type="PANTHER" id="PTHR47959:SF13">
    <property type="entry name" value="ATP-DEPENDENT RNA HELICASE RHLE"/>
    <property type="match status" value="1"/>
</dbReference>
<dbReference type="InterPro" id="IPR014014">
    <property type="entry name" value="RNA_helicase_DEAD_Q_motif"/>
</dbReference>
<dbReference type="AlphaFoldDB" id="A0A0Q4B7E4"/>
<evidence type="ECO:0000256" key="2">
    <source>
        <dbReference type="ARBA" id="ARBA00022801"/>
    </source>
</evidence>
<dbReference type="CDD" id="cd18787">
    <property type="entry name" value="SF2_C_DEAD"/>
    <property type="match status" value="1"/>
</dbReference>
<gene>
    <name evidence="12" type="ORF">AL399_04325</name>
</gene>
<evidence type="ECO:0000256" key="3">
    <source>
        <dbReference type="ARBA" id="ARBA00022806"/>
    </source>
</evidence>
<dbReference type="EMBL" id="LIIK01000016">
    <property type="protein sequence ID" value="KQM08960.1"/>
    <property type="molecule type" value="Genomic_DNA"/>
</dbReference>
<dbReference type="CDD" id="cd00268">
    <property type="entry name" value="DEADc"/>
    <property type="match status" value="1"/>
</dbReference>
<feature type="domain" description="Helicase ATP-binding" evidence="9">
    <location>
        <begin position="32"/>
        <end position="208"/>
    </location>
</feature>
<comment type="similarity">
    <text evidence="5 7">Belongs to the DEAD box helicase family.</text>
</comment>
<dbReference type="InterPro" id="IPR001650">
    <property type="entry name" value="Helicase_C-like"/>
</dbReference>
<sequence>MNFSEFGFTQGLTEGLEAMGYQEATPIQAAAIPMIQAGHDLIGCAQTGTGKTAAFLLPILDRLCRAQDAKPGTRALIIVPTRELAVQIDQQVEGLAYFINVTSKAVYGGNDGKQWDAQRNALDLGADILVATPGRLIQFLQLGMATLGSIETLVLDEADRMLDMGFFPDIERILKELHGRKQTLLFSATMPPEVKRLAEKILHQPEMISLAVSKPAERIKQQKTLLGASSKIPALVEFFAQRSDVKSAIIFAEKKTTVRELAIQLHRRGLQVVSIHSDLEQGEREQALQAFKAHEKRILVATDIVARGIDIEDVDLVVNFNVPQTAEAYVHRVGRTARAAQSGEALTLVSADDAEALRQVEAHLGAPIPSITLERVTPYTNDDHRGKRSTPPQRRGGGGSQGHHASPQRHQGKPSDHHHGKPRPANRPSHKKANTPSHGTTKRSE</sequence>
<dbReference type="PROSITE" id="PS51195">
    <property type="entry name" value="Q_MOTIF"/>
    <property type="match status" value="1"/>
</dbReference>
<feature type="short sequence motif" description="Q motif" evidence="6">
    <location>
        <begin position="1"/>
        <end position="29"/>
    </location>
</feature>
<dbReference type="InterPro" id="IPR027417">
    <property type="entry name" value="P-loop_NTPase"/>
</dbReference>
<proteinExistence type="inferred from homology"/>
<evidence type="ECO:0000256" key="7">
    <source>
        <dbReference type="RuleBase" id="RU000492"/>
    </source>
</evidence>
<dbReference type="GO" id="GO:0016787">
    <property type="term" value="F:hydrolase activity"/>
    <property type="evidence" value="ECO:0007669"/>
    <property type="project" value="UniProtKB-KW"/>
</dbReference>
<dbReference type="GO" id="GO:0003676">
    <property type="term" value="F:nucleic acid binding"/>
    <property type="evidence" value="ECO:0007669"/>
    <property type="project" value="InterPro"/>
</dbReference>
<evidence type="ECO:0000259" key="10">
    <source>
        <dbReference type="PROSITE" id="PS51194"/>
    </source>
</evidence>
<evidence type="ECO:0000256" key="1">
    <source>
        <dbReference type="ARBA" id="ARBA00022741"/>
    </source>
</evidence>
<protein>
    <recommendedName>
        <fullName evidence="14">DEAD/DEAH box helicase</fullName>
    </recommendedName>
</protein>
<keyword evidence="4 7" id="KW-0067">ATP-binding</keyword>
<comment type="caution">
    <text evidence="12">The sequence shown here is derived from an EMBL/GenBank/DDBJ whole genome shotgun (WGS) entry which is preliminary data.</text>
</comment>
<evidence type="ECO:0000256" key="5">
    <source>
        <dbReference type="ARBA" id="ARBA00038437"/>
    </source>
</evidence>
<dbReference type="STRING" id="1702214.AL399_04325"/>
<evidence type="ECO:0000313" key="12">
    <source>
        <dbReference type="EMBL" id="KQM08960.1"/>
    </source>
</evidence>
<dbReference type="Pfam" id="PF00270">
    <property type="entry name" value="DEAD"/>
    <property type="match status" value="1"/>
</dbReference>
<dbReference type="PROSITE" id="PS00039">
    <property type="entry name" value="DEAD_ATP_HELICASE"/>
    <property type="match status" value="1"/>
</dbReference>
<keyword evidence="1 7" id="KW-0547">Nucleotide-binding</keyword>
<accession>A0A0Q4B7E4</accession>
<evidence type="ECO:0000259" key="9">
    <source>
        <dbReference type="PROSITE" id="PS51192"/>
    </source>
</evidence>
<dbReference type="PANTHER" id="PTHR47959">
    <property type="entry name" value="ATP-DEPENDENT RNA HELICASE RHLE-RELATED"/>
    <property type="match status" value="1"/>
</dbReference>
<dbReference type="Gene3D" id="3.40.50.300">
    <property type="entry name" value="P-loop containing nucleotide triphosphate hydrolases"/>
    <property type="match status" value="2"/>
</dbReference>
<dbReference type="InterPro" id="IPR000629">
    <property type="entry name" value="RNA-helicase_DEAD-box_CS"/>
</dbReference>
<dbReference type="Pfam" id="PF00271">
    <property type="entry name" value="Helicase_C"/>
    <property type="match status" value="1"/>
</dbReference>
<evidence type="ECO:0000256" key="4">
    <source>
        <dbReference type="ARBA" id="ARBA00022840"/>
    </source>
</evidence>
<keyword evidence="3 7" id="KW-0347">Helicase</keyword>
<dbReference type="SUPFAM" id="SSF52540">
    <property type="entry name" value="P-loop containing nucleoside triphosphate hydrolases"/>
    <property type="match status" value="1"/>
</dbReference>
<dbReference type="GO" id="GO:0005524">
    <property type="term" value="F:ATP binding"/>
    <property type="evidence" value="ECO:0007669"/>
    <property type="project" value="UniProtKB-KW"/>
</dbReference>
<feature type="domain" description="DEAD-box RNA helicase Q" evidence="11">
    <location>
        <begin position="1"/>
        <end position="29"/>
    </location>
</feature>